<evidence type="ECO:0000313" key="2">
    <source>
        <dbReference type="EMBL" id="CAF1926122.1"/>
    </source>
</evidence>
<dbReference type="KEGG" id="bna:106363301"/>
<sequence>MGITSSTEPNSRYHLFTLEKLHQLKEEKLEDMPEKKRVGIQTISEASQEVWWNGIHALFPTKGELSIDPPKEGGTEMDEDDQVFERFSDFMKEGGCKESFSALVDCLEDT</sequence>
<proteinExistence type="predicted"/>
<evidence type="ECO:0000313" key="3">
    <source>
        <dbReference type="EMBL" id="KAH0877654.1"/>
    </source>
</evidence>
<reference evidence="2" key="1">
    <citation type="submission" date="2021-01" db="EMBL/GenBank/DDBJ databases">
        <authorList>
            <consortium name="Genoscope - CEA"/>
            <person name="William W."/>
        </authorList>
    </citation>
    <scope>NUCLEOTIDE SEQUENCE</scope>
</reference>
<dbReference type="OrthoDB" id="1073602at2759"/>
<protein>
    <submittedName>
        <fullName evidence="2">(rape) hypothetical protein</fullName>
    </submittedName>
</protein>
<feature type="domain" description="GCK" evidence="1">
    <location>
        <begin position="85"/>
        <end position="109"/>
    </location>
</feature>
<dbReference type="InterPro" id="IPR012891">
    <property type="entry name" value="GCK_dom"/>
</dbReference>
<evidence type="ECO:0000313" key="4">
    <source>
        <dbReference type="Proteomes" id="UP000824890"/>
    </source>
</evidence>
<name>A0A816KTY9_BRANA</name>
<reference evidence="3 4" key="2">
    <citation type="submission" date="2021-05" db="EMBL/GenBank/DDBJ databases">
        <title>Genome Assembly of Synthetic Allotetraploid Brassica napus Reveals Homoeologous Exchanges between Subgenomes.</title>
        <authorList>
            <person name="Davis J.T."/>
        </authorList>
    </citation>
    <scope>NUCLEOTIDE SEQUENCE [LARGE SCALE GENOMIC DNA]</scope>
    <source>
        <strain evidence="4">cv. Da-Ae</strain>
        <tissue evidence="3">Seedling</tissue>
    </source>
</reference>
<organism evidence="2">
    <name type="scientific">Brassica napus</name>
    <name type="common">Rape</name>
    <dbReference type="NCBI Taxonomy" id="3708"/>
    <lineage>
        <taxon>Eukaryota</taxon>
        <taxon>Viridiplantae</taxon>
        <taxon>Streptophyta</taxon>
        <taxon>Embryophyta</taxon>
        <taxon>Tracheophyta</taxon>
        <taxon>Spermatophyta</taxon>
        <taxon>Magnoliopsida</taxon>
        <taxon>eudicotyledons</taxon>
        <taxon>Gunneridae</taxon>
        <taxon>Pentapetalae</taxon>
        <taxon>rosids</taxon>
        <taxon>malvids</taxon>
        <taxon>Brassicales</taxon>
        <taxon>Brassicaceae</taxon>
        <taxon>Brassiceae</taxon>
        <taxon>Brassica</taxon>
    </lineage>
</organism>
<dbReference type="EMBL" id="JAGKQM010000015">
    <property type="protein sequence ID" value="KAH0877654.1"/>
    <property type="molecule type" value="Genomic_DNA"/>
</dbReference>
<gene>
    <name evidence="2" type="ORF">DARMORV10_C05P14660.1</name>
    <name evidence="3" type="ORF">HID58_065048</name>
</gene>
<dbReference type="Proteomes" id="UP001295469">
    <property type="component" value="Chromosome C05"/>
</dbReference>
<accession>A0A816KTY9</accession>
<evidence type="ECO:0000259" key="1">
    <source>
        <dbReference type="Pfam" id="PF07802"/>
    </source>
</evidence>
<dbReference type="Pfam" id="PF07802">
    <property type="entry name" value="GCK"/>
    <property type="match status" value="1"/>
</dbReference>
<dbReference type="EMBL" id="HG994369">
    <property type="protein sequence ID" value="CAF1926122.1"/>
    <property type="molecule type" value="Genomic_DNA"/>
</dbReference>
<dbReference type="AlphaFoldDB" id="A0A816KTY9"/>
<keyword evidence="4" id="KW-1185">Reference proteome</keyword>
<dbReference type="Proteomes" id="UP000824890">
    <property type="component" value="Unassembled WGS sequence"/>
</dbReference>